<gene>
    <name evidence="1" type="ORF">SAMEA4873561_02403</name>
</gene>
<dbReference type="InterPro" id="IPR021352">
    <property type="entry name" value="DUF2971"/>
</dbReference>
<accession>A0A486UXR8</accession>
<dbReference type="RefSeq" id="WP_050516733.1">
    <property type="nucleotide sequence ID" value="NZ_CAAHBS010000005.1"/>
</dbReference>
<reference evidence="1" key="1">
    <citation type="submission" date="2019-03" db="EMBL/GenBank/DDBJ databases">
        <authorList>
            <consortium name="Pathogen Informatics"/>
        </authorList>
    </citation>
    <scope>NUCLEOTIDE SEQUENCE</scope>
    <source>
        <strain evidence="1">5012STDY7626360</strain>
    </source>
</reference>
<dbReference type="AlphaFoldDB" id="A0A486UXR8"/>
<dbReference type="Pfam" id="PF11185">
    <property type="entry name" value="DUF2971"/>
    <property type="match status" value="1"/>
</dbReference>
<proteinExistence type="predicted"/>
<sequence>MILYKYMHYDAAVRLITTGSVSFSSYHNFNDPYELSCLAHGPGNINNMMEMRGQINLWGRNSVILCLTREHLNPLMWAHYADSHKGVVIGLDVSDDKFTSLVKNIIPVQFGSVIYTKTQPNAPYFTAEFPPTEIEQFKGFNTDYLEKLQRTFLYKSYHWAYEEEVRIVKHKHCTDLIEVPEHNICTMKLAENSIKEIHIGLRMDDWHNEFMALCNKYQPTAKLFKCMINGLSWDMYSASLDK</sequence>
<organism evidence="1">
    <name type="scientific">Klebsiella pneumoniae</name>
    <dbReference type="NCBI Taxonomy" id="573"/>
    <lineage>
        <taxon>Bacteria</taxon>
        <taxon>Pseudomonadati</taxon>
        <taxon>Pseudomonadota</taxon>
        <taxon>Gammaproteobacteria</taxon>
        <taxon>Enterobacterales</taxon>
        <taxon>Enterobacteriaceae</taxon>
        <taxon>Klebsiella/Raoultella group</taxon>
        <taxon>Klebsiella</taxon>
        <taxon>Klebsiella pneumoniae complex</taxon>
    </lineage>
</organism>
<evidence type="ECO:0000313" key="1">
    <source>
        <dbReference type="EMBL" id="VGM43196.1"/>
    </source>
</evidence>
<dbReference type="EMBL" id="CAAHDG010000006">
    <property type="protein sequence ID" value="VGM43196.1"/>
    <property type="molecule type" value="Genomic_DNA"/>
</dbReference>
<protein>
    <submittedName>
        <fullName evidence="1">Protein of uncharacterized function (DUF2971)</fullName>
    </submittedName>
</protein>
<name>A0A486UXR8_KLEPN</name>